<proteinExistence type="predicted"/>
<name>A0A1F7X6X7_9BACT</name>
<dbReference type="AlphaFoldDB" id="A0A1F7X6X7"/>
<organism evidence="1 2">
    <name type="scientific">Candidatus Woesebacteria bacterium RBG_16_34_12</name>
    <dbReference type="NCBI Taxonomy" id="1802480"/>
    <lineage>
        <taxon>Bacteria</taxon>
        <taxon>Candidatus Woeseibacteriota</taxon>
    </lineage>
</organism>
<reference evidence="1 2" key="1">
    <citation type="journal article" date="2016" name="Nat. Commun.">
        <title>Thousands of microbial genomes shed light on interconnected biogeochemical processes in an aquifer system.</title>
        <authorList>
            <person name="Anantharaman K."/>
            <person name="Brown C.T."/>
            <person name="Hug L.A."/>
            <person name="Sharon I."/>
            <person name="Castelle C.J."/>
            <person name="Probst A.J."/>
            <person name="Thomas B.C."/>
            <person name="Singh A."/>
            <person name="Wilkins M.J."/>
            <person name="Karaoz U."/>
            <person name="Brodie E.L."/>
            <person name="Williams K.H."/>
            <person name="Hubbard S.S."/>
            <person name="Banfield J.F."/>
        </authorList>
    </citation>
    <scope>NUCLEOTIDE SEQUENCE [LARGE SCALE GENOMIC DNA]</scope>
</reference>
<evidence type="ECO:0000313" key="1">
    <source>
        <dbReference type="EMBL" id="OGM10826.1"/>
    </source>
</evidence>
<comment type="caution">
    <text evidence="1">The sequence shown here is derived from an EMBL/GenBank/DDBJ whole genome shotgun (WGS) entry which is preliminary data.</text>
</comment>
<evidence type="ECO:0000313" key="2">
    <source>
        <dbReference type="Proteomes" id="UP000177053"/>
    </source>
</evidence>
<dbReference type="Proteomes" id="UP000177053">
    <property type="component" value="Unassembled WGS sequence"/>
</dbReference>
<protein>
    <submittedName>
        <fullName evidence="1">Uncharacterized protein</fullName>
    </submittedName>
</protein>
<gene>
    <name evidence="1" type="ORF">A2Z22_02990</name>
</gene>
<dbReference type="EMBL" id="MGFS01000028">
    <property type="protein sequence ID" value="OGM10826.1"/>
    <property type="molecule type" value="Genomic_DNA"/>
</dbReference>
<sequence length="104" mass="12082">MENRDYIEQDRRIEAVDWEVVNRWMQLKTLDTYWVLEEAFFGTGVVRTEGFNKELEELETTLKTKIGKQLDEIHPGILIGIKLNIIDQAVSQLKKERSTGGGEE</sequence>
<accession>A0A1F7X6X7</accession>